<dbReference type="Pfam" id="PF00583">
    <property type="entry name" value="Acetyltransf_1"/>
    <property type="match status" value="1"/>
</dbReference>
<reference evidence="3" key="1">
    <citation type="journal article" date="2019" name="Int. J. Syst. Evol. Microbiol.">
        <title>The Global Catalogue of Microorganisms (GCM) 10K type strain sequencing project: providing services to taxonomists for standard genome sequencing and annotation.</title>
        <authorList>
            <consortium name="The Broad Institute Genomics Platform"/>
            <consortium name="The Broad Institute Genome Sequencing Center for Infectious Disease"/>
            <person name="Wu L."/>
            <person name="Ma J."/>
        </authorList>
    </citation>
    <scope>NUCLEOTIDE SEQUENCE [LARGE SCALE GENOMIC DNA]</scope>
    <source>
        <strain evidence="3">NBRC 15640</strain>
    </source>
</reference>
<proteinExistence type="predicted"/>
<dbReference type="EMBL" id="BSNX01000055">
    <property type="protein sequence ID" value="GLQ74273.1"/>
    <property type="molecule type" value="Genomic_DNA"/>
</dbReference>
<dbReference type="InterPro" id="IPR000182">
    <property type="entry name" value="GNAT_dom"/>
</dbReference>
<protein>
    <submittedName>
        <fullName evidence="2">N-acetyltransferase</fullName>
    </submittedName>
</protein>
<dbReference type="AlphaFoldDB" id="A0AAV5NVK3"/>
<dbReference type="Gene3D" id="3.40.630.30">
    <property type="match status" value="1"/>
</dbReference>
<keyword evidence="3" id="KW-1185">Reference proteome</keyword>
<dbReference type="CDD" id="cd04301">
    <property type="entry name" value="NAT_SF"/>
    <property type="match status" value="1"/>
</dbReference>
<evidence type="ECO:0000313" key="3">
    <source>
        <dbReference type="Proteomes" id="UP001156690"/>
    </source>
</evidence>
<name>A0AAV5NVK3_9VIBR</name>
<accession>A0AAV5NVK3</accession>
<evidence type="ECO:0000313" key="2">
    <source>
        <dbReference type="EMBL" id="GLQ74273.1"/>
    </source>
</evidence>
<dbReference type="PANTHER" id="PTHR43617">
    <property type="entry name" value="L-AMINO ACID N-ACETYLTRANSFERASE"/>
    <property type="match status" value="1"/>
</dbReference>
<evidence type="ECO:0000259" key="1">
    <source>
        <dbReference type="PROSITE" id="PS51186"/>
    </source>
</evidence>
<dbReference type="RefSeq" id="WP_126608016.1">
    <property type="nucleotide sequence ID" value="NZ_AP025145.1"/>
</dbReference>
<comment type="caution">
    <text evidence="2">The sequence shown here is derived from an EMBL/GenBank/DDBJ whole genome shotgun (WGS) entry which is preliminary data.</text>
</comment>
<dbReference type="SUPFAM" id="SSF55729">
    <property type="entry name" value="Acyl-CoA N-acyltransferases (Nat)"/>
    <property type="match status" value="1"/>
</dbReference>
<dbReference type="InterPro" id="IPR016181">
    <property type="entry name" value="Acyl_CoA_acyltransferase"/>
</dbReference>
<dbReference type="PROSITE" id="PS51186">
    <property type="entry name" value="GNAT"/>
    <property type="match status" value="1"/>
</dbReference>
<organism evidence="2 3">
    <name type="scientific">Vibrio penaeicida</name>
    <dbReference type="NCBI Taxonomy" id="104609"/>
    <lineage>
        <taxon>Bacteria</taxon>
        <taxon>Pseudomonadati</taxon>
        <taxon>Pseudomonadota</taxon>
        <taxon>Gammaproteobacteria</taxon>
        <taxon>Vibrionales</taxon>
        <taxon>Vibrionaceae</taxon>
        <taxon>Vibrio</taxon>
    </lineage>
</organism>
<dbReference type="InterPro" id="IPR050276">
    <property type="entry name" value="MshD_Acetyltransferase"/>
</dbReference>
<dbReference type="PANTHER" id="PTHR43617:SF20">
    <property type="entry name" value="N-ALPHA-ACETYLTRANSFERASE RIMI"/>
    <property type="match status" value="1"/>
</dbReference>
<dbReference type="GO" id="GO:0008999">
    <property type="term" value="F:protein-N-terminal-alanine acetyltransferase activity"/>
    <property type="evidence" value="ECO:0007669"/>
    <property type="project" value="TreeGrafter"/>
</dbReference>
<gene>
    <name evidence="2" type="ORF">GCM10007932_36340</name>
</gene>
<feature type="domain" description="N-acetyltransferase" evidence="1">
    <location>
        <begin position="12"/>
        <end position="159"/>
    </location>
</feature>
<sequence>MELIPFRQEHANTVSQWFLTKEEFLAWGGRVFIWPLTAEAICLRSSEASLSFFVLIDNREVVGFIELNRISDDETRLCRIAVNPDVRGQGVGKELVRSAIREIQQNHSAKHITLAVFHSNKSAKGCYESVGFKVVDKPPYYKTFDGVKWPIFQMAFDVLT</sequence>
<dbReference type="Proteomes" id="UP001156690">
    <property type="component" value="Unassembled WGS sequence"/>
</dbReference>